<dbReference type="InterPro" id="IPR057537">
    <property type="entry name" value="C2_C2CD3_N"/>
</dbReference>
<dbReference type="InterPro" id="IPR000008">
    <property type="entry name" value="C2_dom"/>
</dbReference>
<dbReference type="GO" id="GO:0005814">
    <property type="term" value="C:centriole"/>
    <property type="evidence" value="ECO:0007669"/>
    <property type="project" value="TreeGrafter"/>
</dbReference>
<feature type="domain" description="C2" evidence="2">
    <location>
        <begin position="1082"/>
        <end position="1211"/>
    </location>
</feature>
<feature type="domain" description="C2" evidence="2">
    <location>
        <begin position="547"/>
        <end position="704"/>
    </location>
</feature>
<dbReference type="Ensembl" id="ENSSPAT00000008372.1">
    <property type="protein sequence ID" value="ENSSPAP00000008216.1"/>
    <property type="gene ID" value="ENSSPAG00000005434.1"/>
</dbReference>
<dbReference type="GO" id="GO:0034451">
    <property type="term" value="C:centriolar satellite"/>
    <property type="evidence" value="ECO:0007669"/>
    <property type="project" value="TreeGrafter"/>
</dbReference>
<dbReference type="InterPro" id="IPR035892">
    <property type="entry name" value="C2_domain_sf"/>
</dbReference>
<evidence type="ECO:0000256" key="1">
    <source>
        <dbReference type="SAM" id="MobiDB-lite"/>
    </source>
</evidence>
<dbReference type="GeneTree" id="ENSGT00510000048072"/>
<feature type="compositionally biased region" description="Basic and acidic residues" evidence="1">
    <location>
        <begin position="1360"/>
        <end position="1371"/>
    </location>
</feature>
<protein>
    <submittedName>
        <fullName evidence="3">C2 domain containing 3 centriole elongation regulator</fullName>
    </submittedName>
</protein>
<proteinExistence type="predicted"/>
<organism evidence="3">
    <name type="scientific">Stegastes partitus</name>
    <name type="common">bicolor damselfish</name>
    <dbReference type="NCBI Taxonomy" id="144197"/>
    <lineage>
        <taxon>Eukaryota</taxon>
        <taxon>Metazoa</taxon>
        <taxon>Chordata</taxon>
        <taxon>Craniata</taxon>
        <taxon>Vertebrata</taxon>
        <taxon>Euteleostomi</taxon>
        <taxon>Actinopterygii</taxon>
        <taxon>Neopterygii</taxon>
        <taxon>Teleostei</taxon>
        <taxon>Neoteleostei</taxon>
        <taxon>Acanthomorphata</taxon>
        <taxon>Ovalentaria</taxon>
        <taxon>Pomacentridae</taxon>
        <taxon>Stegastes</taxon>
    </lineage>
</organism>
<dbReference type="Gene3D" id="2.60.40.150">
    <property type="entry name" value="C2 domain"/>
    <property type="match status" value="3"/>
</dbReference>
<feature type="region of interest" description="Disordered" evidence="1">
    <location>
        <begin position="1"/>
        <end position="27"/>
    </location>
</feature>
<feature type="region of interest" description="Disordered" evidence="1">
    <location>
        <begin position="1348"/>
        <end position="1375"/>
    </location>
</feature>
<feature type="compositionally biased region" description="Acidic residues" evidence="1">
    <location>
        <begin position="1415"/>
        <end position="1429"/>
    </location>
</feature>
<dbReference type="GO" id="GO:0060271">
    <property type="term" value="P:cilium assembly"/>
    <property type="evidence" value="ECO:0007669"/>
    <property type="project" value="TreeGrafter"/>
</dbReference>
<dbReference type="Pfam" id="PF00168">
    <property type="entry name" value="C2"/>
    <property type="match status" value="3"/>
</dbReference>
<reference evidence="3" key="1">
    <citation type="submission" date="2023-09" db="UniProtKB">
        <authorList>
            <consortium name="Ensembl"/>
        </authorList>
    </citation>
    <scope>IDENTIFICATION</scope>
</reference>
<evidence type="ECO:0000259" key="2">
    <source>
        <dbReference type="PROSITE" id="PS50004"/>
    </source>
</evidence>
<dbReference type="PANTHER" id="PTHR21254">
    <property type="entry name" value="C2 DOMAIN-CONTAINING PROTEIN 3"/>
    <property type="match status" value="1"/>
</dbReference>
<accession>A0A3B4ZKQ9</accession>
<dbReference type="PROSITE" id="PS50004">
    <property type="entry name" value="C2"/>
    <property type="match status" value="4"/>
</dbReference>
<sequence>MKSRKQRAIKGGSSRRKPSDVSPSTSLPPLVEGQLRCFLRVTVSRMLWTIHKPPSATFIRLRWWGESTNGTHFFPRDASQLSQKTIKTTARFPIRCGPKQFTSYLTMGSLVLEVLTKPDHLPIARAQVAGISRLSLSQPISGFYTLVSPTSEKLGELQRGNKLRNAMVVSALKCDMDSAPSLKDTPLPLPKDMDNRAVELLLGVTSPLPLWDGQGSSPGSLSDHSSVCEDSELNDPQYDQSLLENLFYKTPTYFVEYVFPVTSSSSQHDRSRTGGGGEVTRAVSSKVTGGVRFHQLSVFPVHLSPAAVKQWWESDLIFKIYSRKSDQKKPVAVGKAVHPLRSLLKNKQLSQSVVLPVQNLDRNCEAHNIGPLKQQVEEDPEVLLHALLMVPDGKNFSCGPTQAPNVYLNCKQFWCDETARSVVSWGQTNPTFNFVQVTPVALTTKLLERMKNNMMVIEVWQKTGSSGQDRLLGLVKLPLHQFYMSFLLQAQYPVLGVDCYMPVIDVFSGSCKGNLRVVLAMGRSEQIVSLQRTRDEEHDSLSHLVRPVHLLDHQPHSQTKVSEHVFAIRVERVSGLTPLQSTVWGEADCYIQYSFPCQEGDVSTILDHDLIESVNLKPFRTTTTLCIPDPVFGHTETHVLVAPEGVPVQRLLLSSLSSRGLSGGGGVQFEVWCYYYPNVRDQLVARGMLPLSKLCAMVTMQRQHPDEAQMFSLPLIPRTDGPTGLQPQPSLLDVCIRYKHRPVRPEGQAGRGAASRVVTLVVQVHRASGLKTAAVLSEQDERFGYFAGVGVNTFVTVQLSFLPESERRCTRTAARTFCPEFDHHMEVSCDLLLQRSSGETCSLAEQLEQASVVFTVWNRDNRKLDISKPKDVILGTVKIPLADLIHKRTISGWFGVYITQETSSSQHQHVLVGGLELSVCFAHHSDRERVIKAAQGLGWEMPHKDSALQDDEENWEESLSKLSFTLSMPRVWIPVHCLLLPGHSELQRSTYCYFRYKFYDQEAFCSQMKHPCVVEGGEEDQATGSRSVELRSTQPLTWYLREERLEVQVWVAFKKDKARRPSDTDRLVGSAFVDLSSLAKTPKQKLTLSITSVQHIETSTDESFPVTVAVDRAMHLDLKCPLAERSEGSPCCCVSYVTADSAEPVSTAVVSNTDCPVWDHQHECLLKQLLVDPQQSLVFKVWHKGIERVIGFASVDLSPLLCGFPSVCGWYNITDFSGQCHGQLKVSITPLRGVQDLREQRKAGPLSYQTTATYSSFPTHISRYTEQKISSPDHSDRLFSESSESDRHFEHMDKVRLYHQNLQEQTASQSVCSSSGTDINPSSSFLFSTLRKLSELDNIQKYFSRKLSTPTFPPMTEQDYNTRHEGHRDSETDTSQLLLKSNQLVGEVNNIISDKHEVNMSEDEDEEQHVCRRDEEDDDDEEEDEDYEEVVVKPRPLNDVTSLTDKTSPWTSIMSEPDLVSLGSLSVPAEVPNFFLPSHQLEASMRAIRLAPSFSQTPADP</sequence>
<evidence type="ECO:0000313" key="3">
    <source>
        <dbReference type="Ensembl" id="ENSSPAP00000008216.1"/>
    </source>
</evidence>
<dbReference type="SUPFAM" id="SSF49562">
    <property type="entry name" value="C2 domain (Calcium/lipid-binding domain, CaLB)"/>
    <property type="match status" value="3"/>
</dbReference>
<dbReference type="Pfam" id="PF25339">
    <property type="entry name" value="C2_C2CD3_N"/>
    <property type="match status" value="1"/>
</dbReference>
<dbReference type="PANTHER" id="PTHR21254:SF1">
    <property type="entry name" value="C2 DOMAIN-CONTAINING PROTEIN 3"/>
    <property type="match status" value="1"/>
</dbReference>
<feature type="compositionally biased region" description="Polar residues" evidence="1">
    <location>
        <begin position="1439"/>
        <end position="1453"/>
    </location>
</feature>
<feature type="region of interest" description="Disordered" evidence="1">
    <location>
        <begin position="1393"/>
        <end position="1429"/>
    </location>
</feature>
<dbReference type="GO" id="GO:0071539">
    <property type="term" value="P:protein localization to centrosome"/>
    <property type="evidence" value="ECO:0007669"/>
    <property type="project" value="TreeGrafter"/>
</dbReference>
<name>A0A3B4ZKQ9_9TELE</name>
<feature type="domain" description="C2" evidence="2">
    <location>
        <begin position="368"/>
        <end position="492"/>
    </location>
</feature>
<dbReference type="SMART" id="SM00239">
    <property type="entry name" value="C2"/>
    <property type="match status" value="4"/>
</dbReference>
<feature type="region of interest" description="Disordered" evidence="1">
    <location>
        <begin position="1434"/>
        <end position="1453"/>
    </location>
</feature>
<feature type="compositionally biased region" description="Basic residues" evidence="1">
    <location>
        <begin position="1"/>
        <end position="16"/>
    </location>
</feature>
<dbReference type="GO" id="GO:0061511">
    <property type="term" value="P:centriole elongation"/>
    <property type="evidence" value="ECO:0007669"/>
    <property type="project" value="TreeGrafter"/>
</dbReference>
<dbReference type="CDD" id="cd00030">
    <property type="entry name" value="C2"/>
    <property type="match status" value="1"/>
</dbReference>
<feature type="domain" description="C2" evidence="2">
    <location>
        <begin position="741"/>
        <end position="894"/>
    </location>
</feature>